<evidence type="ECO:0000259" key="1">
    <source>
        <dbReference type="Pfam" id="PF02371"/>
    </source>
</evidence>
<evidence type="ECO:0000313" key="2">
    <source>
        <dbReference type="EMBL" id="CAB4601127.1"/>
    </source>
</evidence>
<dbReference type="InterPro" id="IPR047650">
    <property type="entry name" value="Transpos_IS110"/>
</dbReference>
<dbReference type="Pfam" id="PF02371">
    <property type="entry name" value="Transposase_20"/>
    <property type="match status" value="1"/>
</dbReference>
<dbReference type="GO" id="GO:0004803">
    <property type="term" value="F:transposase activity"/>
    <property type="evidence" value="ECO:0007669"/>
    <property type="project" value="InterPro"/>
</dbReference>
<name>A0A6J6GIR8_9ZZZZ</name>
<feature type="domain" description="Transposase IS116/IS110/IS902 C-terminal" evidence="1">
    <location>
        <begin position="32"/>
        <end position="116"/>
    </location>
</feature>
<proteinExistence type="predicted"/>
<dbReference type="GO" id="GO:0003677">
    <property type="term" value="F:DNA binding"/>
    <property type="evidence" value="ECO:0007669"/>
    <property type="project" value="InterPro"/>
</dbReference>
<dbReference type="AlphaFoldDB" id="A0A6J6GIR8"/>
<protein>
    <submittedName>
        <fullName evidence="2">Unannotated protein</fullName>
    </submittedName>
</protein>
<accession>A0A6J6GIR8</accession>
<reference evidence="2" key="1">
    <citation type="submission" date="2020-05" db="EMBL/GenBank/DDBJ databases">
        <authorList>
            <person name="Chiriac C."/>
            <person name="Salcher M."/>
            <person name="Ghai R."/>
            <person name="Kavagutti S V."/>
        </authorList>
    </citation>
    <scope>NUCLEOTIDE SEQUENCE</scope>
</reference>
<dbReference type="PANTHER" id="PTHR33055:SF16">
    <property type="entry name" value="TRANSPOSASE FOR INSERTION SEQUENCE ELEMENT IS1547"/>
    <property type="match status" value="1"/>
</dbReference>
<dbReference type="InterPro" id="IPR003346">
    <property type="entry name" value="Transposase_20"/>
</dbReference>
<organism evidence="2">
    <name type="scientific">freshwater metagenome</name>
    <dbReference type="NCBI Taxonomy" id="449393"/>
    <lineage>
        <taxon>unclassified sequences</taxon>
        <taxon>metagenomes</taxon>
        <taxon>ecological metagenomes</taxon>
    </lineage>
</organism>
<dbReference type="PANTHER" id="PTHR33055">
    <property type="entry name" value="TRANSPOSASE FOR INSERTION SEQUENCE ELEMENT IS1111A"/>
    <property type="match status" value="1"/>
</dbReference>
<dbReference type="EMBL" id="CAEZSR010000325">
    <property type="protein sequence ID" value="CAB4601127.1"/>
    <property type="molecule type" value="Genomic_DNA"/>
</dbReference>
<sequence>MRLLARRWQALTTEIVELDAVLDDLTAELAPTLRELPSIGTQTAAILLLAAGDNPDRLEHERSFAALCGTSPIDASSGRQRRHRLNRGGDRNANAALYIIVVSRLRWHEPTRAYMQRRLAEGRTKKEIIRCLKRYVARQVHRAILHDLPNISHARPPALAA</sequence>
<dbReference type="GO" id="GO:0006313">
    <property type="term" value="P:DNA transposition"/>
    <property type="evidence" value="ECO:0007669"/>
    <property type="project" value="InterPro"/>
</dbReference>
<gene>
    <name evidence="2" type="ORF">UFOPK1493_04329</name>
</gene>